<dbReference type="OrthoDB" id="6124542at2759"/>
<accession>A0A6J8A9B0</accession>
<evidence type="ECO:0000313" key="4">
    <source>
        <dbReference type="Proteomes" id="UP000507470"/>
    </source>
</evidence>
<keyword evidence="2" id="KW-0472">Membrane</keyword>
<gene>
    <name evidence="3" type="ORF">MCOR_4733</name>
</gene>
<dbReference type="EMBL" id="CACVKT020000809">
    <property type="protein sequence ID" value="CAC5363234.1"/>
    <property type="molecule type" value="Genomic_DNA"/>
</dbReference>
<protein>
    <submittedName>
        <fullName evidence="3">Uncharacterized protein</fullName>
    </submittedName>
</protein>
<proteinExistence type="predicted"/>
<keyword evidence="4" id="KW-1185">Reference proteome</keyword>
<dbReference type="AlphaFoldDB" id="A0A6J8A9B0"/>
<evidence type="ECO:0000256" key="2">
    <source>
        <dbReference type="SAM" id="Phobius"/>
    </source>
</evidence>
<dbReference type="Proteomes" id="UP000507470">
    <property type="component" value="Unassembled WGS sequence"/>
</dbReference>
<keyword evidence="2" id="KW-1133">Transmembrane helix</keyword>
<evidence type="ECO:0000313" key="3">
    <source>
        <dbReference type="EMBL" id="CAC5363234.1"/>
    </source>
</evidence>
<evidence type="ECO:0000256" key="1">
    <source>
        <dbReference type="SAM" id="MobiDB-lite"/>
    </source>
</evidence>
<organism evidence="3 4">
    <name type="scientific">Mytilus coruscus</name>
    <name type="common">Sea mussel</name>
    <dbReference type="NCBI Taxonomy" id="42192"/>
    <lineage>
        <taxon>Eukaryota</taxon>
        <taxon>Metazoa</taxon>
        <taxon>Spiralia</taxon>
        <taxon>Lophotrochozoa</taxon>
        <taxon>Mollusca</taxon>
        <taxon>Bivalvia</taxon>
        <taxon>Autobranchia</taxon>
        <taxon>Pteriomorphia</taxon>
        <taxon>Mytilida</taxon>
        <taxon>Mytiloidea</taxon>
        <taxon>Mytilidae</taxon>
        <taxon>Mytilinae</taxon>
        <taxon>Mytilus</taxon>
    </lineage>
</organism>
<keyword evidence="2" id="KW-0812">Transmembrane</keyword>
<feature type="region of interest" description="Disordered" evidence="1">
    <location>
        <begin position="253"/>
        <end position="272"/>
    </location>
</feature>
<reference evidence="3 4" key="1">
    <citation type="submission" date="2020-06" db="EMBL/GenBank/DDBJ databases">
        <authorList>
            <person name="Li R."/>
            <person name="Bekaert M."/>
        </authorList>
    </citation>
    <scope>NUCLEOTIDE SEQUENCE [LARGE SCALE GENOMIC DNA]</scope>
    <source>
        <strain evidence="4">wild</strain>
    </source>
</reference>
<feature type="transmembrane region" description="Helical" evidence="2">
    <location>
        <begin position="309"/>
        <end position="332"/>
    </location>
</feature>
<sequence>MYEVKLELSAMWDLYPPDMYKVKQELSAMRDLYPPDMYKVKQELSAMRDLYPPDMYKILTLSSLSITTIYVPVYPVIYTEIMIREIVFIVLLFPVTQQYPLEKKEIVLSESRLQNESTIRFNFIQSTTPYHLTKAHPLGRKSRNVFKLPDYVLDGRRGKVNKSVHPSKSKLNKQVSSNGVTKSWNEFKLPNNVLKTKGPNVWTTKGPNVWKTKGPNVWKTKGPNMWTTKGPNVWKTRGPNMWKTKEPNVWTTKGPNVWKTKGPSVWKTKGPTSTTSANIWITNVPTVQPKENVTKLSQTTGETNNIGTVIGPIVAFILILVAVIIVFVFINLNASE</sequence>
<feature type="region of interest" description="Disordered" evidence="1">
    <location>
        <begin position="206"/>
        <end position="240"/>
    </location>
</feature>
<name>A0A6J8A9B0_MYTCO</name>